<evidence type="ECO:0000313" key="3">
    <source>
        <dbReference type="Proteomes" id="UP000265618"/>
    </source>
</evidence>
<feature type="non-terminal residue" evidence="2">
    <location>
        <position position="1"/>
    </location>
</feature>
<sequence>MSNPSDITLPIPNLAAAENASLRTLSASVTAVKTQNDSLTAIAWHQAAEIVRLRKQVSLLIDDRVPPGDVTYRCNVVIPPLAGLEEAVCGPRDAACRSRQMMNAALPPISHLKVSSKNLAVARERLMQARMCLKGMRAPKVVPPAVGEVRYKAPLTEEYVAHLASTPRAPLCTMSHFLARLNTQQGESMRLAFLGALRPRDLLSLAQVSRTAAAVFDREEVWRYGLLRHFRNLKLTSGSPGVMQLRDGPPTIENPIPLPNSSNDCISASLIECPVPTLRAAKGECVPRPSTQALPPTSAPPALPEGSVAQSVPSVPSEAPHTLVDPSAALVTSSSAPQASALDQAPPEPMAKRGGDVDMAPQQAQPQTPHDPNEWFTAYQRKWDLTTRLQGKRGPVEVASFATPTVLGAFVVVPPHPVTHHEIGGFEANTVIAGCFDGNIRQYSLPSSSRTPPVLPPTLDIAT</sequence>
<evidence type="ECO:0008006" key="4">
    <source>
        <dbReference type="Google" id="ProtNLM"/>
    </source>
</evidence>
<protein>
    <recommendedName>
        <fullName evidence="4">F-box domain-containing protein</fullName>
    </recommendedName>
</protein>
<name>A0A9K3CX14_9EUKA</name>
<evidence type="ECO:0000313" key="2">
    <source>
        <dbReference type="EMBL" id="GIQ84557.1"/>
    </source>
</evidence>
<keyword evidence="3" id="KW-1185">Reference proteome</keyword>
<accession>A0A9K3CX14</accession>
<organism evidence="2 3">
    <name type="scientific">Kipferlia bialata</name>
    <dbReference type="NCBI Taxonomy" id="797122"/>
    <lineage>
        <taxon>Eukaryota</taxon>
        <taxon>Metamonada</taxon>
        <taxon>Carpediemonas-like organisms</taxon>
        <taxon>Kipferlia</taxon>
    </lineage>
</organism>
<feature type="region of interest" description="Disordered" evidence="1">
    <location>
        <begin position="286"/>
        <end position="373"/>
    </location>
</feature>
<dbReference type="Proteomes" id="UP000265618">
    <property type="component" value="Unassembled WGS sequence"/>
</dbReference>
<reference evidence="2 3" key="1">
    <citation type="journal article" date="2018" name="PLoS ONE">
        <title>The draft genome of Kipferlia bialata reveals reductive genome evolution in fornicate parasites.</title>
        <authorList>
            <person name="Tanifuji G."/>
            <person name="Takabayashi S."/>
            <person name="Kume K."/>
            <person name="Takagi M."/>
            <person name="Nakayama T."/>
            <person name="Kamikawa R."/>
            <person name="Inagaki Y."/>
            <person name="Hashimoto T."/>
        </authorList>
    </citation>
    <scope>NUCLEOTIDE SEQUENCE [LARGE SCALE GENOMIC DNA]</scope>
    <source>
        <strain evidence="2">NY0173</strain>
    </source>
</reference>
<proteinExistence type="predicted"/>
<gene>
    <name evidence="2" type="ORF">KIPB_006074</name>
</gene>
<evidence type="ECO:0000256" key="1">
    <source>
        <dbReference type="SAM" id="MobiDB-lite"/>
    </source>
</evidence>
<comment type="caution">
    <text evidence="2">The sequence shown here is derived from an EMBL/GenBank/DDBJ whole genome shotgun (WGS) entry which is preliminary data.</text>
</comment>
<dbReference type="EMBL" id="BDIP01001514">
    <property type="protein sequence ID" value="GIQ84557.1"/>
    <property type="molecule type" value="Genomic_DNA"/>
</dbReference>
<dbReference type="AlphaFoldDB" id="A0A9K3CX14"/>